<evidence type="ECO:0000313" key="2">
    <source>
        <dbReference type="Proteomes" id="UP001145114"/>
    </source>
</evidence>
<dbReference type="Proteomes" id="UP001145114">
    <property type="component" value="Unassembled WGS sequence"/>
</dbReference>
<gene>
    <name evidence="1" type="ORF">EV182_006558</name>
</gene>
<reference evidence="1" key="1">
    <citation type="submission" date="2022-06" db="EMBL/GenBank/DDBJ databases">
        <title>Phylogenomic reconstructions and comparative analyses of Kickxellomycotina fungi.</title>
        <authorList>
            <person name="Reynolds N.K."/>
            <person name="Stajich J.E."/>
            <person name="Barry K."/>
            <person name="Grigoriev I.V."/>
            <person name="Crous P."/>
            <person name="Smith M.E."/>
        </authorList>
    </citation>
    <scope>NUCLEOTIDE SEQUENCE</scope>
    <source>
        <strain evidence="1">RSA 2271</strain>
    </source>
</reference>
<organism evidence="1 2">
    <name type="scientific">Spiromyces aspiralis</name>
    <dbReference type="NCBI Taxonomy" id="68401"/>
    <lineage>
        <taxon>Eukaryota</taxon>
        <taxon>Fungi</taxon>
        <taxon>Fungi incertae sedis</taxon>
        <taxon>Zoopagomycota</taxon>
        <taxon>Kickxellomycotina</taxon>
        <taxon>Kickxellomycetes</taxon>
        <taxon>Kickxellales</taxon>
        <taxon>Kickxellaceae</taxon>
        <taxon>Spiromyces</taxon>
    </lineage>
</organism>
<accession>A0ACC1HML3</accession>
<protein>
    <submittedName>
        <fullName evidence="1">Uncharacterized protein</fullName>
    </submittedName>
</protein>
<name>A0ACC1HML3_9FUNG</name>
<dbReference type="EMBL" id="JAMZIH010002742">
    <property type="protein sequence ID" value="KAJ1677250.1"/>
    <property type="molecule type" value="Genomic_DNA"/>
</dbReference>
<keyword evidence="2" id="KW-1185">Reference proteome</keyword>
<comment type="caution">
    <text evidence="1">The sequence shown here is derived from an EMBL/GenBank/DDBJ whole genome shotgun (WGS) entry which is preliminary data.</text>
</comment>
<sequence>MSDGVYAATPETFETADRIAIIQARADLAREQWIKLMETRLVRAKLQECYKSEGVNHLQNCRELVDR</sequence>
<evidence type="ECO:0000313" key="1">
    <source>
        <dbReference type="EMBL" id="KAJ1677250.1"/>
    </source>
</evidence>
<feature type="non-terminal residue" evidence="1">
    <location>
        <position position="67"/>
    </location>
</feature>
<proteinExistence type="predicted"/>